<dbReference type="SMART" id="SM00164">
    <property type="entry name" value="TBC"/>
    <property type="match status" value="1"/>
</dbReference>
<keyword evidence="4" id="KW-1185">Reference proteome</keyword>
<evidence type="ECO:0000313" key="4">
    <source>
        <dbReference type="Proteomes" id="UP001163046"/>
    </source>
</evidence>
<dbReference type="AlphaFoldDB" id="A0A9X0A3D7"/>
<dbReference type="Gene3D" id="1.10.10.750">
    <property type="entry name" value="Ypt/Rab-GAP domain of gyp1p, domain 1"/>
    <property type="match status" value="1"/>
</dbReference>
<gene>
    <name evidence="3" type="ORF">OS493_012009</name>
</gene>
<dbReference type="FunFam" id="1.10.8.270:FF:000008">
    <property type="entry name" value="Putative TBC1 domain family member 14"/>
    <property type="match status" value="1"/>
</dbReference>
<feature type="compositionally biased region" description="Basic and acidic residues" evidence="1">
    <location>
        <begin position="170"/>
        <end position="179"/>
    </location>
</feature>
<dbReference type="GO" id="GO:0031267">
    <property type="term" value="F:small GTPase binding"/>
    <property type="evidence" value="ECO:0007669"/>
    <property type="project" value="TreeGrafter"/>
</dbReference>
<dbReference type="Proteomes" id="UP001163046">
    <property type="component" value="Unassembled WGS sequence"/>
</dbReference>
<feature type="compositionally biased region" description="Basic and acidic residues" evidence="1">
    <location>
        <begin position="336"/>
        <end position="346"/>
    </location>
</feature>
<protein>
    <recommendedName>
        <fullName evidence="2">Rab-GAP TBC domain-containing protein</fullName>
    </recommendedName>
</protein>
<dbReference type="Gene3D" id="1.10.8.270">
    <property type="entry name" value="putative rabgap domain of human tbc1 domain family member 14 like domains"/>
    <property type="match status" value="1"/>
</dbReference>
<feature type="compositionally biased region" description="Low complexity" evidence="1">
    <location>
        <begin position="198"/>
        <end position="212"/>
    </location>
</feature>
<feature type="compositionally biased region" description="Basic and acidic residues" evidence="1">
    <location>
        <begin position="317"/>
        <end position="329"/>
    </location>
</feature>
<dbReference type="InterPro" id="IPR035969">
    <property type="entry name" value="Rab-GAP_TBC_sf"/>
</dbReference>
<feature type="compositionally biased region" description="Polar residues" evidence="1">
    <location>
        <begin position="213"/>
        <end position="228"/>
    </location>
</feature>
<feature type="compositionally biased region" description="Polar residues" evidence="1">
    <location>
        <begin position="128"/>
        <end position="147"/>
    </location>
</feature>
<evidence type="ECO:0000256" key="1">
    <source>
        <dbReference type="SAM" id="MobiDB-lite"/>
    </source>
</evidence>
<evidence type="ECO:0000259" key="2">
    <source>
        <dbReference type="PROSITE" id="PS50086"/>
    </source>
</evidence>
<feature type="domain" description="Rab-GAP TBC" evidence="2">
    <location>
        <begin position="465"/>
        <end position="682"/>
    </location>
</feature>
<dbReference type="GO" id="GO:0005096">
    <property type="term" value="F:GTPase activator activity"/>
    <property type="evidence" value="ECO:0007669"/>
    <property type="project" value="TreeGrafter"/>
</dbReference>
<dbReference type="EMBL" id="MU825401">
    <property type="protein sequence ID" value="KAJ7392350.1"/>
    <property type="molecule type" value="Genomic_DNA"/>
</dbReference>
<dbReference type="FunFam" id="1.10.10.750:FF:000005">
    <property type="entry name" value="TBC1 domain family member 14"/>
    <property type="match status" value="1"/>
</dbReference>
<comment type="caution">
    <text evidence="3">The sequence shown here is derived from an EMBL/GenBank/DDBJ whole genome shotgun (WGS) entry which is preliminary data.</text>
</comment>
<dbReference type="GO" id="GO:0005773">
    <property type="term" value="C:vacuole"/>
    <property type="evidence" value="ECO:0007669"/>
    <property type="project" value="UniProtKB-ARBA"/>
</dbReference>
<sequence>MLSSVKNYVAVSEHVAEDLDGSEENRDESSNVTYRESLLTNDAPLSADDEQAQNAQVQLICSEVSKLPLDTDHEEAVQEDCEETSDNTVVEKELDHNKIIRDKTDEGAVVSTEVLDSSIDSGAFPRGKTSQECPVSSDSSENLLGSNKQRERSVEGSDEVFPLVTQKANSADDLHDKNFVKWPNAGNSHRNNRDKDSAQSSESPSSDVEFSACSSVTSCTEDSGISSTVRDEELEEIPLNQFSPELYKQQMSRFSLDDSVAAWIPKSSNTYAPSPNSKVASVTDSGKSQKPSKLKGLFSRSSPKEPAPGWKLFGKVPAKEVRENSKDPRNQLSSFDRGDYKRRSVGDKPVSTASTPSSRPKFLSVRRKPTTGSSTTALIFENRPSNLPAKSPTEEKKHRRQYEAMVAEAKKKELKDLKLQEKKLKEKCKQEDGIVSAVSLWSNDILPYWETMQHSKRTRELWWQGLPPSVRGKVWKLAIGNDLHITHELFDIFQSHAYDKLFTTRLNKQKNPTQQTVAELPASDHPVVSKAHTVELIMMDVSRTFPSLCIFQQGGPFHDVLHSILGAYTCYRPDVGYVQGMSFLAAVLLLNMEPSDAFICFANLLNKPCQLAFFRVDHPMMIAYFAAFEMLLEEFLPPVHLHFIEENFTPDMYLIDWTFTLFSKSLPLDIASRVWDVFCRDGEAFLFRAALGILKFYQEDLLDMDFIHLGQFLSKLPDDIPAASLFQAIASINLMEQKFSQTLAMQKEVAAQIKNVTSPTK</sequence>
<dbReference type="GO" id="GO:0031410">
    <property type="term" value="C:cytoplasmic vesicle"/>
    <property type="evidence" value="ECO:0007669"/>
    <property type="project" value="UniProtKB-ARBA"/>
</dbReference>
<dbReference type="GO" id="GO:0016192">
    <property type="term" value="P:vesicle-mediated transport"/>
    <property type="evidence" value="ECO:0007669"/>
    <property type="project" value="UniProtKB-ARBA"/>
</dbReference>
<organism evidence="3 4">
    <name type="scientific">Desmophyllum pertusum</name>
    <dbReference type="NCBI Taxonomy" id="174260"/>
    <lineage>
        <taxon>Eukaryota</taxon>
        <taxon>Metazoa</taxon>
        <taxon>Cnidaria</taxon>
        <taxon>Anthozoa</taxon>
        <taxon>Hexacorallia</taxon>
        <taxon>Scleractinia</taxon>
        <taxon>Caryophylliina</taxon>
        <taxon>Caryophylliidae</taxon>
        <taxon>Desmophyllum</taxon>
    </lineage>
</organism>
<dbReference type="PANTHER" id="PTHR47219:SF15">
    <property type="entry name" value="TBC1 DOMAIN FAMILY MEMBER 12 ISOFORM X1"/>
    <property type="match status" value="1"/>
</dbReference>
<feature type="compositionally biased region" description="Polar residues" evidence="1">
    <location>
        <begin position="266"/>
        <end position="291"/>
    </location>
</feature>
<dbReference type="InterPro" id="IPR000195">
    <property type="entry name" value="Rab-GAP-TBC_dom"/>
</dbReference>
<name>A0A9X0A3D7_9CNID</name>
<accession>A0A9X0A3D7</accession>
<feature type="region of interest" description="Disordered" evidence="1">
    <location>
        <begin position="119"/>
        <end position="242"/>
    </location>
</feature>
<feature type="compositionally biased region" description="Polar residues" evidence="1">
    <location>
        <begin position="30"/>
        <end position="40"/>
    </location>
</feature>
<proteinExistence type="predicted"/>
<dbReference type="InterPro" id="IPR050302">
    <property type="entry name" value="Rab_GAP_TBC_domain"/>
</dbReference>
<dbReference type="Gene3D" id="1.10.472.80">
    <property type="entry name" value="Ypt/Rab-GAP domain of gyp1p, domain 3"/>
    <property type="match status" value="1"/>
</dbReference>
<dbReference type="PROSITE" id="PS50086">
    <property type="entry name" value="TBC_RABGAP"/>
    <property type="match status" value="1"/>
</dbReference>
<dbReference type="PANTHER" id="PTHR47219">
    <property type="entry name" value="RAB GTPASE-ACTIVATING PROTEIN 1-LIKE"/>
    <property type="match status" value="1"/>
</dbReference>
<reference evidence="3" key="1">
    <citation type="submission" date="2023-01" db="EMBL/GenBank/DDBJ databases">
        <title>Genome assembly of the deep-sea coral Lophelia pertusa.</title>
        <authorList>
            <person name="Herrera S."/>
            <person name="Cordes E."/>
        </authorList>
    </citation>
    <scope>NUCLEOTIDE SEQUENCE</scope>
    <source>
        <strain evidence="3">USNM1676648</strain>
        <tissue evidence="3">Polyp</tissue>
    </source>
</reference>
<dbReference type="Pfam" id="PF00566">
    <property type="entry name" value="RabGAP-TBC"/>
    <property type="match status" value="1"/>
</dbReference>
<dbReference type="OrthoDB" id="294251at2759"/>
<feature type="region of interest" description="Disordered" evidence="1">
    <location>
        <begin position="13"/>
        <end position="51"/>
    </location>
</feature>
<dbReference type="SUPFAM" id="SSF47923">
    <property type="entry name" value="Ypt/Rab-GAP domain of gyp1p"/>
    <property type="match status" value="2"/>
</dbReference>
<feature type="region of interest" description="Disordered" evidence="1">
    <location>
        <begin position="266"/>
        <end position="376"/>
    </location>
</feature>
<dbReference type="FunFam" id="1.10.472.80:FF:000006">
    <property type="entry name" value="TBC1 domain family member 14"/>
    <property type="match status" value="1"/>
</dbReference>
<evidence type="ECO:0000313" key="3">
    <source>
        <dbReference type="EMBL" id="KAJ7392350.1"/>
    </source>
</evidence>